<dbReference type="Gene3D" id="3.30.530.20">
    <property type="match status" value="1"/>
</dbReference>
<dbReference type="InterPro" id="IPR005031">
    <property type="entry name" value="COQ10_START"/>
</dbReference>
<organism evidence="6 7">
    <name type="scientific">Botrytis tulipae</name>
    <dbReference type="NCBI Taxonomy" id="87230"/>
    <lineage>
        <taxon>Eukaryota</taxon>
        <taxon>Fungi</taxon>
        <taxon>Dikarya</taxon>
        <taxon>Ascomycota</taxon>
        <taxon>Pezizomycotina</taxon>
        <taxon>Leotiomycetes</taxon>
        <taxon>Helotiales</taxon>
        <taxon>Sclerotiniaceae</taxon>
        <taxon>Botrytis</taxon>
    </lineage>
</organism>
<comment type="subunit">
    <text evidence="2">Interacts with coenzyme Q.</text>
</comment>
<reference evidence="6 7" key="1">
    <citation type="submission" date="2017-12" db="EMBL/GenBank/DDBJ databases">
        <title>Comparative genomics of Botrytis spp.</title>
        <authorList>
            <person name="Valero-Jimenez C.A."/>
            <person name="Tapia P."/>
            <person name="Veloso J."/>
            <person name="Silva-Moreno E."/>
            <person name="Staats M."/>
            <person name="Valdes J.H."/>
            <person name="Van Kan J.A.L."/>
        </authorList>
    </citation>
    <scope>NUCLEOTIDE SEQUENCE [LARGE SCALE GENOMIC DNA]</scope>
    <source>
        <strain evidence="6 7">Bt9001</strain>
    </source>
</reference>
<dbReference type="OrthoDB" id="292693at2759"/>
<evidence type="ECO:0000313" key="6">
    <source>
        <dbReference type="EMBL" id="TGO18570.1"/>
    </source>
</evidence>
<dbReference type="EMBL" id="PQXH01000009">
    <property type="protein sequence ID" value="TGO18570.1"/>
    <property type="molecule type" value="Genomic_DNA"/>
</dbReference>
<dbReference type="AlphaFoldDB" id="A0A4Z1F4G7"/>
<dbReference type="GO" id="GO:0045333">
    <property type="term" value="P:cellular respiration"/>
    <property type="evidence" value="ECO:0007669"/>
    <property type="project" value="InterPro"/>
</dbReference>
<gene>
    <name evidence="6" type="ORF">BTUL_0009g00900</name>
</gene>
<evidence type="ECO:0000256" key="4">
    <source>
        <dbReference type="SAM" id="MobiDB-lite"/>
    </source>
</evidence>
<accession>A0A4Z1F4G7</accession>
<dbReference type="Pfam" id="PF03364">
    <property type="entry name" value="Polyketide_cyc"/>
    <property type="match status" value="1"/>
</dbReference>
<dbReference type="PANTHER" id="PTHR12901">
    <property type="entry name" value="SPERM PROTEIN HOMOLOG"/>
    <property type="match status" value="1"/>
</dbReference>
<dbReference type="GO" id="GO:0005739">
    <property type="term" value="C:mitochondrion"/>
    <property type="evidence" value="ECO:0007669"/>
    <property type="project" value="TreeGrafter"/>
</dbReference>
<dbReference type="SUPFAM" id="SSF55961">
    <property type="entry name" value="Bet v1-like"/>
    <property type="match status" value="1"/>
</dbReference>
<dbReference type="Proteomes" id="UP000297777">
    <property type="component" value="Unassembled WGS sequence"/>
</dbReference>
<name>A0A4Z1F4G7_9HELO</name>
<feature type="domain" description="Coenzyme Q-binding protein COQ10 START" evidence="5">
    <location>
        <begin position="47"/>
        <end position="219"/>
    </location>
</feature>
<protein>
    <recommendedName>
        <fullName evidence="5">Coenzyme Q-binding protein COQ10 START domain-containing protein</fullName>
    </recommendedName>
</protein>
<dbReference type="FunFam" id="3.30.530.20:FF:000092">
    <property type="entry name" value="Uncharacterized protein 5F3.180"/>
    <property type="match status" value="1"/>
</dbReference>
<evidence type="ECO:0000313" key="7">
    <source>
        <dbReference type="Proteomes" id="UP000297777"/>
    </source>
</evidence>
<dbReference type="PANTHER" id="PTHR12901:SF10">
    <property type="entry name" value="COENZYME Q-BINDING PROTEIN COQ10, MITOCHONDRIAL"/>
    <property type="match status" value="1"/>
</dbReference>
<dbReference type="InterPro" id="IPR023393">
    <property type="entry name" value="START-like_dom_sf"/>
</dbReference>
<evidence type="ECO:0000256" key="1">
    <source>
        <dbReference type="ARBA" id="ARBA00006885"/>
    </source>
</evidence>
<comment type="caution">
    <text evidence="6">The sequence shown here is derived from an EMBL/GenBank/DDBJ whole genome shotgun (WGS) entry which is preliminary data.</text>
</comment>
<evidence type="ECO:0000256" key="2">
    <source>
        <dbReference type="ARBA" id="ARBA00011814"/>
    </source>
</evidence>
<comment type="similarity">
    <text evidence="1">Belongs to the COQ10 family.</text>
</comment>
<proteinExistence type="inferred from homology"/>
<dbReference type="CDD" id="cd07813">
    <property type="entry name" value="COQ10p_like"/>
    <property type="match status" value="1"/>
</dbReference>
<dbReference type="GO" id="GO:0048039">
    <property type="term" value="F:ubiquinone binding"/>
    <property type="evidence" value="ECO:0007669"/>
    <property type="project" value="InterPro"/>
</dbReference>
<sequence length="253" mass="27610">MSTPIRGMLRTLRPTSAFRTIVPSTQRTFITLPGSEPQILTEKRILPYKSSSLYSLIADVDSYSTFVPYCTSSVVTKWSAPDPTGKKWPAEANLTVGWAGVEETFTSKLLCVPGTIVEALGGDAATSIPESKVPHHSETYHKSASANSIFQSLNTRWSLKPFHYKPPSGQPQTDKTEHDAREQTEVNLVIEFQFANPLYTALSKAVAPQVAPKMIEAFELRARKLLDGPGAGKVVDNKTSFGHAFDAAKKLGA</sequence>
<evidence type="ECO:0000256" key="3">
    <source>
        <dbReference type="ARBA" id="ARBA00024947"/>
    </source>
</evidence>
<evidence type="ECO:0000259" key="5">
    <source>
        <dbReference type="Pfam" id="PF03364"/>
    </source>
</evidence>
<feature type="region of interest" description="Disordered" evidence="4">
    <location>
        <begin position="161"/>
        <end position="180"/>
    </location>
</feature>
<dbReference type="InterPro" id="IPR044996">
    <property type="entry name" value="COQ10-like"/>
</dbReference>
<keyword evidence="7" id="KW-1185">Reference proteome</keyword>
<comment type="function">
    <text evidence="3">Required for the function of coenzyme Q in the respiratory chain. May serve as a chaperone or may be involved in the transport of Q6 from its site of synthesis to the catalytic sites of the respiratory complexes.</text>
</comment>